<proteinExistence type="predicted"/>
<reference evidence="2" key="1">
    <citation type="submission" date="2023-06" db="EMBL/GenBank/DDBJ databases">
        <title>WGS-Sequencing of Streptomyces ficellus isolate 21 collected from sand in Gara Djebilet Iron Mine in Algeria.</title>
        <authorList>
            <person name="Zegers G.P."/>
            <person name="Gomez A."/>
            <person name="Gueddou A."/>
            <person name="Zahara A.F."/>
            <person name="Worth M."/>
            <person name="Sevigny J.L."/>
            <person name="Tisa L."/>
        </authorList>
    </citation>
    <scope>NUCLEOTIDE SEQUENCE</scope>
    <source>
        <strain evidence="2">AS11</strain>
    </source>
</reference>
<organism evidence="2 3">
    <name type="scientific">Streptomyces ficellus</name>
    <dbReference type="NCBI Taxonomy" id="1977088"/>
    <lineage>
        <taxon>Bacteria</taxon>
        <taxon>Bacillati</taxon>
        <taxon>Actinomycetota</taxon>
        <taxon>Actinomycetes</taxon>
        <taxon>Kitasatosporales</taxon>
        <taxon>Streptomycetaceae</taxon>
        <taxon>Streptomyces</taxon>
    </lineage>
</organism>
<name>A0ABT7ZA30_9ACTN</name>
<evidence type="ECO:0000313" key="2">
    <source>
        <dbReference type="EMBL" id="MDN3296368.1"/>
    </source>
</evidence>
<evidence type="ECO:0000256" key="1">
    <source>
        <dbReference type="SAM" id="MobiDB-lite"/>
    </source>
</evidence>
<dbReference type="EMBL" id="JAUEPL010000032">
    <property type="protein sequence ID" value="MDN3296368.1"/>
    <property type="molecule type" value="Genomic_DNA"/>
</dbReference>
<protein>
    <submittedName>
        <fullName evidence="2">Uncharacterized protein</fullName>
    </submittedName>
</protein>
<dbReference type="RefSeq" id="WP_290113588.1">
    <property type="nucleotide sequence ID" value="NZ_JAUEPL010000032.1"/>
</dbReference>
<sequence length="65" mass="7082">MDDDIDPTETEQLPEEGDCADHLPEFWVGRPPEQAQEQPTSGEARGSCDCAALPHRQDSDTGENG</sequence>
<dbReference type="Proteomes" id="UP001174050">
    <property type="component" value="Unassembled WGS sequence"/>
</dbReference>
<feature type="region of interest" description="Disordered" evidence="1">
    <location>
        <begin position="1"/>
        <end position="65"/>
    </location>
</feature>
<comment type="caution">
    <text evidence="2">The sequence shown here is derived from an EMBL/GenBank/DDBJ whole genome shotgun (WGS) entry which is preliminary data.</text>
</comment>
<accession>A0ABT7ZA30</accession>
<evidence type="ECO:0000313" key="3">
    <source>
        <dbReference type="Proteomes" id="UP001174050"/>
    </source>
</evidence>
<feature type="compositionally biased region" description="Acidic residues" evidence="1">
    <location>
        <begin position="1"/>
        <end position="18"/>
    </location>
</feature>
<keyword evidence="3" id="KW-1185">Reference proteome</keyword>
<gene>
    <name evidence="2" type="ORF">QWM81_20330</name>
</gene>